<evidence type="ECO:0000313" key="7">
    <source>
        <dbReference type="Proteomes" id="UP000283895"/>
    </source>
</evidence>
<dbReference type="SMART" id="SM00195">
    <property type="entry name" value="DSPc"/>
    <property type="match status" value="1"/>
</dbReference>
<dbReference type="AlphaFoldDB" id="A0A423WSG8"/>
<dbReference type="SUPFAM" id="SSF52799">
    <property type="entry name" value="(Phosphotyrosine protein) phosphatases II"/>
    <property type="match status" value="2"/>
</dbReference>
<evidence type="ECO:0000259" key="4">
    <source>
        <dbReference type="PROSITE" id="PS50054"/>
    </source>
</evidence>
<feature type="region of interest" description="Disordered" evidence="3">
    <location>
        <begin position="1"/>
        <end position="85"/>
    </location>
</feature>
<dbReference type="Proteomes" id="UP000283895">
    <property type="component" value="Unassembled WGS sequence"/>
</dbReference>
<dbReference type="InterPro" id="IPR029021">
    <property type="entry name" value="Prot-tyrosine_phosphatase-like"/>
</dbReference>
<feature type="compositionally biased region" description="Low complexity" evidence="3">
    <location>
        <begin position="20"/>
        <end position="33"/>
    </location>
</feature>
<dbReference type="EMBL" id="LKEA01000010">
    <property type="protein sequence ID" value="ROW06454.1"/>
    <property type="molecule type" value="Genomic_DNA"/>
</dbReference>
<organism evidence="6 7">
    <name type="scientific">Cytospora schulzeri</name>
    <dbReference type="NCBI Taxonomy" id="448051"/>
    <lineage>
        <taxon>Eukaryota</taxon>
        <taxon>Fungi</taxon>
        <taxon>Dikarya</taxon>
        <taxon>Ascomycota</taxon>
        <taxon>Pezizomycotina</taxon>
        <taxon>Sordariomycetes</taxon>
        <taxon>Sordariomycetidae</taxon>
        <taxon>Diaporthales</taxon>
        <taxon>Cytosporaceae</taxon>
        <taxon>Cytospora</taxon>
    </lineage>
</organism>
<dbReference type="InterPro" id="IPR016130">
    <property type="entry name" value="Tyr_Pase_AS"/>
</dbReference>
<name>A0A423WSG8_9PEZI</name>
<dbReference type="InterPro" id="IPR000387">
    <property type="entry name" value="Tyr_Pase_dom"/>
</dbReference>
<reference evidence="6 7" key="1">
    <citation type="submission" date="2015-09" db="EMBL/GenBank/DDBJ databases">
        <title>Host preference determinants of Valsa canker pathogens revealed by comparative genomics.</title>
        <authorList>
            <person name="Yin Z."/>
            <person name="Huang L."/>
        </authorList>
    </citation>
    <scope>NUCLEOTIDE SEQUENCE [LARGE SCALE GENOMIC DNA]</scope>
    <source>
        <strain evidence="6 7">03-1</strain>
    </source>
</reference>
<evidence type="ECO:0000256" key="3">
    <source>
        <dbReference type="SAM" id="MobiDB-lite"/>
    </source>
</evidence>
<dbReference type="OrthoDB" id="273181at2759"/>
<dbReference type="PROSITE" id="PS50054">
    <property type="entry name" value="TYR_PHOSPHATASE_DUAL"/>
    <property type="match status" value="1"/>
</dbReference>
<dbReference type="InterPro" id="IPR053239">
    <property type="entry name" value="Dual_spec_PTase"/>
</dbReference>
<evidence type="ECO:0000256" key="2">
    <source>
        <dbReference type="ARBA" id="ARBA00022912"/>
    </source>
</evidence>
<dbReference type="Gene3D" id="3.90.190.10">
    <property type="entry name" value="Protein tyrosine phosphatase superfamily"/>
    <property type="match status" value="1"/>
</dbReference>
<dbReference type="GO" id="GO:0008138">
    <property type="term" value="F:protein tyrosine/serine/threonine phosphatase activity"/>
    <property type="evidence" value="ECO:0007669"/>
    <property type="project" value="TreeGrafter"/>
</dbReference>
<dbReference type="STRING" id="356882.A0A423WSG8"/>
<dbReference type="PROSITE" id="PS50056">
    <property type="entry name" value="TYR_PHOSPHATASE_2"/>
    <property type="match status" value="1"/>
</dbReference>
<feature type="domain" description="Tyrosine specific protein phosphatases" evidence="5">
    <location>
        <begin position="595"/>
        <end position="675"/>
    </location>
</feature>
<dbReference type="InterPro" id="IPR020422">
    <property type="entry name" value="TYR_PHOSPHATASE_DUAL_dom"/>
</dbReference>
<evidence type="ECO:0000313" key="6">
    <source>
        <dbReference type="EMBL" id="ROW06454.1"/>
    </source>
</evidence>
<dbReference type="InterPro" id="IPR000340">
    <property type="entry name" value="Dual-sp_phosphatase_cat-dom"/>
</dbReference>
<keyword evidence="2" id="KW-0904">Protein phosphatase</keyword>
<dbReference type="PANTHER" id="PTHR47550:SF1">
    <property type="entry name" value="DUAL SPECIFICITY PROTEIN PHOSPHATASE PPS1"/>
    <property type="match status" value="1"/>
</dbReference>
<accession>A0A423WSG8</accession>
<gene>
    <name evidence="6" type="ORF">VMCG_04461</name>
</gene>
<sequence length="724" mass="80303">MMATIALPRPIPRPLSPHRSSSAITSPPSSLTIDTLNTHSEPCPPAIPNKHIPHCPPGPVPRQELNTPPPSPGKQEQDSQPSLLYPPINFNHVDSGPLTVHELSAAHVAEALDYISRQPLPEPSHVFPWLHGLHPLNHLQLSFFTARSRALRKTPSCLRGITVVKADGDLTVSRLKGAISPDEFLVSASTPEFQDVDPREGFSVRNFQIQAAKSAVTSDIIVYGHDLLATRRLAWNIAAAQQRWRDKHNAQGHQVPTYNTFVCMSPFVEFEDNYPELVAIDSAGLLTGNVIDFVHQERKEMYDMTKPSGISHNVWMGPTLDRGSDEDSFFDIQIECSDMGRLNPAALKAIAEGSAPEPKQPCLDFPSSGSILPSTWSHSEADGIVETCKWIYHLAHGTLPSSAASLNDQDGDAVMSEKTQHSHVHPRKILIHCGDGYTESTMLGIAYYSYSTGRSVPDAWLNLHKTLGRNFFAYPADVSLLTSMAPRLLSGCPALADKSLADIESLASEEPDWLPGIDGSFPSRVLDYMYLGNLGHANNPDLLKALGIRQILSVGEMAMWRDGELEEWGSENVCIVQGVQDNGIDPLTEEFERCLEFIGEYTNHGEKRHIKLTCMADRGRRNGTATLVHCRVGVSRSATICIAEVMRAMELSFPRAYCFVRARRLNVIIQPHLRFAYELLKWEETLQRRKAAERGHSGQGGIKRELEWAEIAREIALMNRPYAR</sequence>
<proteinExistence type="predicted"/>
<comment type="caution">
    <text evidence="6">The sequence shown here is derived from an EMBL/GenBank/DDBJ whole genome shotgun (WGS) entry which is preliminary data.</text>
</comment>
<dbReference type="GO" id="GO:0005634">
    <property type="term" value="C:nucleus"/>
    <property type="evidence" value="ECO:0007669"/>
    <property type="project" value="GOC"/>
</dbReference>
<evidence type="ECO:0000259" key="5">
    <source>
        <dbReference type="PROSITE" id="PS50056"/>
    </source>
</evidence>
<dbReference type="FunFam" id="3.90.190.10:FF:000110">
    <property type="entry name" value="PPS1p Protein phosphatase"/>
    <property type="match status" value="1"/>
</dbReference>
<evidence type="ECO:0000256" key="1">
    <source>
        <dbReference type="ARBA" id="ARBA00022801"/>
    </source>
</evidence>
<keyword evidence="7" id="KW-1185">Reference proteome</keyword>
<feature type="domain" description="Tyrosine-protein phosphatase" evidence="4">
    <location>
        <begin position="521"/>
        <end position="688"/>
    </location>
</feature>
<keyword evidence="1" id="KW-0378">Hydrolase</keyword>
<dbReference type="Pfam" id="PF00782">
    <property type="entry name" value="DSPc"/>
    <property type="match status" value="1"/>
</dbReference>
<dbReference type="PANTHER" id="PTHR47550">
    <property type="entry name" value="DUAL SPECIFICITY PROTEIN PHOSPHATASE PPS1"/>
    <property type="match status" value="1"/>
</dbReference>
<dbReference type="PROSITE" id="PS00383">
    <property type="entry name" value="TYR_PHOSPHATASE_1"/>
    <property type="match status" value="1"/>
</dbReference>
<dbReference type="GO" id="GO:0033260">
    <property type="term" value="P:nuclear DNA replication"/>
    <property type="evidence" value="ECO:0007669"/>
    <property type="project" value="TreeGrafter"/>
</dbReference>
<protein>
    <submittedName>
        <fullName evidence="6">Uncharacterized protein</fullName>
    </submittedName>
</protein>